<comment type="catalytic activity">
    <reaction evidence="4">
        <text>L-proline + NADP(+) = (S)-1-pyrroline-5-carboxylate + NADPH + 2 H(+)</text>
        <dbReference type="Rhea" id="RHEA:14109"/>
        <dbReference type="ChEBI" id="CHEBI:15378"/>
        <dbReference type="ChEBI" id="CHEBI:17388"/>
        <dbReference type="ChEBI" id="CHEBI:57783"/>
        <dbReference type="ChEBI" id="CHEBI:58349"/>
        <dbReference type="ChEBI" id="CHEBI:60039"/>
        <dbReference type="EC" id="1.5.1.2"/>
    </reaction>
</comment>
<comment type="function">
    <text evidence="4">Catalyzes the reduction of 1-pyrroline-5-carboxylate (PCA) to L-proline.</text>
</comment>
<feature type="domain" description="Pyrroline-5-carboxylate reductase dimerisation" evidence="8">
    <location>
        <begin position="156"/>
        <end position="258"/>
    </location>
</feature>
<dbReference type="InterPro" id="IPR029036">
    <property type="entry name" value="P5CR_dimer"/>
</dbReference>
<dbReference type="Gene3D" id="1.10.3730.10">
    <property type="entry name" value="ProC C-terminal domain-like"/>
    <property type="match status" value="1"/>
</dbReference>
<reference evidence="9" key="1">
    <citation type="journal article" date="2020" name="mSystems">
        <title>Genome- and Community-Level Interaction Insights into Carbon Utilization and Element Cycling Functions of Hydrothermarchaeota in Hydrothermal Sediment.</title>
        <authorList>
            <person name="Zhou Z."/>
            <person name="Liu Y."/>
            <person name="Xu W."/>
            <person name="Pan J."/>
            <person name="Luo Z.H."/>
            <person name="Li M."/>
        </authorList>
    </citation>
    <scope>NUCLEOTIDE SEQUENCE [LARGE SCALE GENOMIC DNA]</scope>
    <source>
        <strain evidence="9">SpSt-1116</strain>
    </source>
</reference>
<evidence type="ECO:0000256" key="5">
    <source>
        <dbReference type="NCBIfam" id="TIGR00112"/>
    </source>
</evidence>
<keyword evidence="4" id="KW-0028">Amino-acid biosynthesis</keyword>
<comment type="catalytic activity">
    <reaction evidence="4">
        <text>L-proline + NAD(+) = (S)-1-pyrroline-5-carboxylate + NADH + 2 H(+)</text>
        <dbReference type="Rhea" id="RHEA:14105"/>
        <dbReference type="ChEBI" id="CHEBI:15378"/>
        <dbReference type="ChEBI" id="CHEBI:17388"/>
        <dbReference type="ChEBI" id="CHEBI:57540"/>
        <dbReference type="ChEBI" id="CHEBI:57945"/>
        <dbReference type="ChEBI" id="CHEBI:60039"/>
        <dbReference type="EC" id="1.5.1.2"/>
    </reaction>
</comment>
<comment type="similarity">
    <text evidence="1 4">Belongs to the pyrroline-5-carboxylate reductase family.</text>
</comment>
<feature type="binding site" evidence="6">
    <location>
        <position position="53"/>
    </location>
    <ligand>
        <name>NADPH</name>
        <dbReference type="ChEBI" id="CHEBI:57783"/>
    </ligand>
</feature>
<accession>A0A7J3ZKR9</accession>
<dbReference type="NCBIfam" id="TIGR00112">
    <property type="entry name" value="proC"/>
    <property type="match status" value="1"/>
</dbReference>
<dbReference type="GO" id="GO:0004735">
    <property type="term" value="F:pyrroline-5-carboxylate reductase activity"/>
    <property type="evidence" value="ECO:0007669"/>
    <property type="project" value="UniProtKB-UniRule"/>
</dbReference>
<name>A0A7J3ZKR9_9CREN</name>
<keyword evidence="3 4" id="KW-0560">Oxidoreductase</keyword>
<keyword evidence="4" id="KW-0963">Cytoplasm</keyword>
<dbReference type="Pfam" id="PF14748">
    <property type="entry name" value="P5CR_dimer"/>
    <property type="match status" value="1"/>
</dbReference>
<dbReference type="FunFam" id="1.10.3730.10:FF:000001">
    <property type="entry name" value="Pyrroline-5-carboxylate reductase"/>
    <property type="match status" value="1"/>
</dbReference>
<evidence type="ECO:0000256" key="6">
    <source>
        <dbReference type="PIRSR" id="PIRSR000193-1"/>
    </source>
</evidence>
<sequence length="274" mass="29615">MAERIAVIGAGRIGRAIIKALVSSGYRNVVATGRSESTLHEAETLGARSLRSNSEAVSRADLVILSVKPFHLPQVLVEVERELWKGKVVVSIMAGVRIETLKKHMPEAEVYRAMPNICSLVGRSSTAIADGTKPGERMELVERVFSTLGKVYWVQEELLDAWTGLVGSGPAYIAEVIDGLVLGGLAVGMPRELALASVLDVLEGTVEFLRKQGMHPSQMRDEVITPRGTTIVGIKVLEKRALKSALIEAVVKATRRATGISKALNATLERLTEK</sequence>
<evidence type="ECO:0000313" key="9">
    <source>
        <dbReference type="EMBL" id="HHQ80050.1"/>
    </source>
</evidence>
<keyword evidence="2 4" id="KW-0521">NADP</keyword>
<organism evidence="9">
    <name type="scientific">Fervidicoccus fontis</name>
    <dbReference type="NCBI Taxonomy" id="683846"/>
    <lineage>
        <taxon>Archaea</taxon>
        <taxon>Thermoproteota</taxon>
        <taxon>Thermoprotei</taxon>
        <taxon>Fervidicoccales</taxon>
        <taxon>Fervidicoccaceae</taxon>
        <taxon>Fervidicoccus</taxon>
    </lineage>
</organism>
<evidence type="ECO:0000256" key="2">
    <source>
        <dbReference type="ARBA" id="ARBA00022857"/>
    </source>
</evidence>
<dbReference type="Gene3D" id="3.40.50.720">
    <property type="entry name" value="NAD(P)-binding Rossmann-like Domain"/>
    <property type="match status" value="1"/>
</dbReference>
<dbReference type="GO" id="GO:0055129">
    <property type="term" value="P:L-proline biosynthetic process"/>
    <property type="evidence" value="ECO:0007669"/>
    <property type="project" value="UniProtKB-UniRule"/>
</dbReference>
<gene>
    <name evidence="4" type="primary">proC</name>
    <name evidence="9" type="ORF">ENM78_01090</name>
</gene>
<dbReference type="EMBL" id="DRZC01000017">
    <property type="protein sequence ID" value="HHQ80050.1"/>
    <property type="molecule type" value="Genomic_DNA"/>
</dbReference>
<dbReference type="InterPro" id="IPR036291">
    <property type="entry name" value="NAD(P)-bd_dom_sf"/>
</dbReference>
<evidence type="ECO:0000256" key="4">
    <source>
        <dbReference type="HAMAP-Rule" id="MF_01925"/>
    </source>
</evidence>
<feature type="domain" description="Pyrroline-5-carboxylate reductase catalytic N-terminal" evidence="7">
    <location>
        <begin position="4"/>
        <end position="95"/>
    </location>
</feature>
<dbReference type="InterPro" id="IPR028939">
    <property type="entry name" value="P5C_Rdtase_cat_N"/>
</dbReference>
<dbReference type="InterPro" id="IPR000304">
    <property type="entry name" value="Pyrroline-COOH_reductase"/>
</dbReference>
<dbReference type="PANTHER" id="PTHR11645">
    <property type="entry name" value="PYRROLINE-5-CARBOXYLATE REDUCTASE"/>
    <property type="match status" value="1"/>
</dbReference>
<dbReference type="AlphaFoldDB" id="A0A7J3ZKR9"/>
<evidence type="ECO:0000259" key="7">
    <source>
        <dbReference type="Pfam" id="PF03807"/>
    </source>
</evidence>
<evidence type="ECO:0000259" key="8">
    <source>
        <dbReference type="Pfam" id="PF14748"/>
    </source>
</evidence>
<comment type="caution">
    <text evidence="9">The sequence shown here is derived from an EMBL/GenBank/DDBJ whole genome shotgun (WGS) entry which is preliminary data.</text>
</comment>
<dbReference type="InterPro" id="IPR008927">
    <property type="entry name" value="6-PGluconate_DH-like_C_sf"/>
</dbReference>
<comment type="pathway">
    <text evidence="4">Amino-acid biosynthesis; L-proline biosynthesis; L-proline from L-glutamate 5-semialdehyde: step 1/1.</text>
</comment>
<dbReference type="PANTHER" id="PTHR11645:SF0">
    <property type="entry name" value="PYRROLINE-5-CARBOXYLATE REDUCTASE 3"/>
    <property type="match status" value="1"/>
</dbReference>
<dbReference type="SUPFAM" id="SSF48179">
    <property type="entry name" value="6-phosphogluconate dehydrogenase C-terminal domain-like"/>
    <property type="match status" value="1"/>
</dbReference>
<evidence type="ECO:0000256" key="3">
    <source>
        <dbReference type="ARBA" id="ARBA00023002"/>
    </source>
</evidence>
<dbReference type="UniPathway" id="UPA00098">
    <property type="reaction ID" value="UER00361"/>
</dbReference>
<dbReference type="HAMAP" id="MF_01925">
    <property type="entry name" value="P5C_reductase"/>
    <property type="match status" value="1"/>
</dbReference>
<dbReference type="EC" id="1.5.1.2" evidence="4 5"/>
<dbReference type="GO" id="GO:0005737">
    <property type="term" value="C:cytoplasm"/>
    <property type="evidence" value="ECO:0007669"/>
    <property type="project" value="UniProtKB-SubCell"/>
</dbReference>
<dbReference type="Pfam" id="PF03807">
    <property type="entry name" value="F420_oxidored"/>
    <property type="match status" value="1"/>
</dbReference>
<dbReference type="PIRSF" id="PIRSF000193">
    <property type="entry name" value="Pyrrol-5-carb_rd"/>
    <property type="match status" value="1"/>
</dbReference>
<evidence type="ECO:0000256" key="1">
    <source>
        <dbReference type="ARBA" id="ARBA00005525"/>
    </source>
</evidence>
<keyword evidence="4" id="KW-0641">Proline biosynthesis</keyword>
<dbReference type="SUPFAM" id="SSF51735">
    <property type="entry name" value="NAD(P)-binding Rossmann-fold domains"/>
    <property type="match status" value="1"/>
</dbReference>
<protein>
    <recommendedName>
        <fullName evidence="4 5">Pyrroline-5-carboxylate reductase</fullName>
        <shortName evidence="4">P5C reductase</shortName>
        <shortName evidence="4">P5CR</shortName>
        <ecNumber evidence="4 5">1.5.1.2</ecNumber>
    </recommendedName>
    <alternativeName>
        <fullName evidence="4">PCA reductase</fullName>
    </alternativeName>
</protein>
<comment type="subcellular location">
    <subcellularLocation>
        <location evidence="4">Cytoplasm</location>
    </subcellularLocation>
</comment>
<proteinExistence type="inferred from homology"/>